<dbReference type="GeneID" id="28963260"/>
<evidence type="ECO:0000256" key="3">
    <source>
        <dbReference type="SAM" id="MobiDB-lite"/>
    </source>
</evidence>
<dbReference type="InterPro" id="IPR000477">
    <property type="entry name" value="RT_dom"/>
</dbReference>
<feature type="domain" description="RNase H type-1" evidence="5">
    <location>
        <begin position="2030"/>
        <end position="2163"/>
    </location>
</feature>
<evidence type="ECO:0000313" key="6">
    <source>
        <dbReference type="EMBL" id="KNB19401.1"/>
    </source>
</evidence>
<gene>
    <name evidence="6" type="ORF">FOXG_22554</name>
</gene>
<dbReference type="Pfam" id="PF00075">
    <property type="entry name" value="RNase_H"/>
    <property type="match status" value="1"/>
</dbReference>
<reference evidence="6" key="1">
    <citation type="submission" date="2007-04" db="EMBL/GenBank/DDBJ databases">
        <authorList>
            <consortium name="The Broad Institute Genome Sequencing Platform"/>
            <person name="Birren B."/>
            <person name="Lander E."/>
            <person name="Galagan J."/>
            <person name="Nusbaum C."/>
            <person name="Devon K."/>
            <person name="Ma L.-J."/>
            <person name="Jaffe D."/>
            <person name="Butler J."/>
            <person name="Alvarez P."/>
            <person name="Gnerre S."/>
            <person name="Grabherr M."/>
            <person name="Kleber M."/>
            <person name="Mauceli E."/>
            <person name="Brockman W."/>
            <person name="MacCallum I.A."/>
            <person name="Young S."/>
            <person name="LaButti K."/>
            <person name="DeCaprio D."/>
            <person name="Crawford M."/>
            <person name="Koehrsen M."/>
            <person name="Engels R."/>
            <person name="Montgomery P."/>
            <person name="Pearson M."/>
            <person name="Howarth C."/>
            <person name="Larson L."/>
            <person name="White J."/>
            <person name="O'Leary S."/>
            <person name="Kodira C."/>
            <person name="Zeng Q."/>
            <person name="Yandava C."/>
            <person name="Alvarado L."/>
            <person name="Kistler C."/>
            <person name="Shim W.-B."/>
            <person name="Kang S."/>
            <person name="Woloshuk C."/>
        </authorList>
    </citation>
    <scope>NUCLEOTIDE SEQUENCE</scope>
    <source>
        <strain evidence="6">4287</strain>
    </source>
</reference>
<feature type="compositionally biased region" description="Basic and acidic residues" evidence="3">
    <location>
        <begin position="1030"/>
        <end position="1057"/>
    </location>
</feature>
<dbReference type="InterPro" id="IPR036691">
    <property type="entry name" value="Endo/exonu/phosph_ase_sf"/>
</dbReference>
<dbReference type="RefSeq" id="XP_018257446.1">
    <property type="nucleotide sequence ID" value="XM_018402969.1"/>
</dbReference>
<evidence type="ECO:0000259" key="5">
    <source>
        <dbReference type="PROSITE" id="PS50879"/>
    </source>
</evidence>
<dbReference type="Pfam" id="PF00078">
    <property type="entry name" value="RVT_1"/>
    <property type="match status" value="1"/>
</dbReference>
<dbReference type="Pfam" id="PF14529">
    <property type="entry name" value="Exo_endo_phos_2"/>
    <property type="match status" value="1"/>
</dbReference>
<feature type="region of interest" description="Disordered" evidence="3">
    <location>
        <begin position="1009"/>
        <end position="1117"/>
    </location>
</feature>
<dbReference type="InterPro" id="IPR005135">
    <property type="entry name" value="Endo/exonuclease/phosphatase"/>
</dbReference>
<dbReference type="GO" id="GO:0005739">
    <property type="term" value="C:mitochondrion"/>
    <property type="evidence" value="ECO:0007669"/>
    <property type="project" value="UniProtKB-SubCell"/>
</dbReference>
<dbReference type="InterPro" id="IPR029526">
    <property type="entry name" value="PGBD"/>
</dbReference>
<accession>A0A0J9WA71</accession>
<comment type="subcellular location">
    <subcellularLocation>
        <location evidence="1">Mitochondrion</location>
    </subcellularLocation>
</comment>
<dbReference type="SUPFAM" id="SSF53098">
    <property type="entry name" value="Ribonuclease H-like"/>
    <property type="match status" value="1"/>
</dbReference>
<dbReference type="PANTHER" id="PTHR33481">
    <property type="entry name" value="REVERSE TRANSCRIPTASE"/>
    <property type="match status" value="1"/>
</dbReference>
<dbReference type="KEGG" id="fox:FOXG_22554"/>
<dbReference type="SUPFAM" id="SSF56219">
    <property type="entry name" value="DNase I-like"/>
    <property type="match status" value="1"/>
</dbReference>
<keyword evidence="2" id="KW-0496">Mitochondrion</keyword>
<dbReference type="PROSITE" id="PS50879">
    <property type="entry name" value="RNASE_H_1"/>
    <property type="match status" value="1"/>
</dbReference>
<feature type="domain" description="Reverse transcriptase" evidence="4">
    <location>
        <begin position="1558"/>
        <end position="1809"/>
    </location>
</feature>
<dbReference type="VEuPathDB" id="FungiDB:FOXG_22554"/>
<dbReference type="InterPro" id="IPR043502">
    <property type="entry name" value="DNA/RNA_pol_sf"/>
</dbReference>
<dbReference type="InterPro" id="IPR036397">
    <property type="entry name" value="RNaseH_sf"/>
</dbReference>
<dbReference type="InterPro" id="IPR012337">
    <property type="entry name" value="RNaseH-like_sf"/>
</dbReference>
<organism evidence="6 7">
    <name type="scientific">Fusarium oxysporum f. sp. lycopersici (strain 4287 / CBS 123668 / FGSC 9935 / NRRL 34936)</name>
    <name type="common">Fusarium vascular wilt of tomato</name>
    <dbReference type="NCBI Taxonomy" id="426428"/>
    <lineage>
        <taxon>Eukaryota</taxon>
        <taxon>Fungi</taxon>
        <taxon>Dikarya</taxon>
        <taxon>Ascomycota</taxon>
        <taxon>Pezizomycotina</taxon>
        <taxon>Sordariomycetes</taxon>
        <taxon>Hypocreomycetidae</taxon>
        <taxon>Hypocreales</taxon>
        <taxon>Nectriaceae</taxon>
        <taxon>Fusarium</taxon>
        <taxon>Fusarium oxysporum species complex</taxon>
    </lineage>
</organism>
<protein>
    <recommendedName>
        <fullName evidence="8">Reverse transcriptase domain-containing protein</fullName>
    </recommendedName>
</protein>
<evidence type="ECO:0000256" key="1">
    <source>
        <dbReference type="ARBA" id="ARBA00004173"/>
    </source>
</evidence>
<dbReference type="Gene3D" id="3.30.420.10">
    <property type="entry name" value="Ribonuclease H-like superfamily/Ribonuclease H"/>
    <property type="match status" value="1"/>
</dbReference>
<dbReference type="GO" id="GO:0004523">
    <property type="term" value="F:RNA-DNA hybrid ribonuclease activity"/>
    <property type="evidence" value="ECO:0007669"/>
    <property type="project" value="InterPro"/>
</dbReference>
<evidence type="ECO:0000259" key="4">
    <source>
        <dbReference type="PROSITE" id="PS50878"/>
    </source>
</evidence>
<dbReference type="CDD" id="cd01650">
    <property type="entry name" value="RT_nLTR_like"/>
    <property type="match status" value="1"/>
</dbReference>
<evidence type="ECO:0000256" key="2">
    <source>
        <dbReference type="ARBA" id="ARBA00023128"/>
    </source>
</evidence>
<evidence type="ECO:0008006" key="8">
    <source>
        <dbReference type="Google" id="ProtNLM"/>
    </source>
</evidence>
<dbReference type="PROSITE" id="PS50878">
    <property type="entry name" value="RT_POL"/>
    <property type="match status" value="1"/>
</dbReference>
<dbReference type="Pfam" id="PF13843">
    <property type="entry name" value="DDE_Tnp_1_7"/>
    <property type="match status" value="1"/>
</dbReference>
<proteinExistence type="predicted"/>
<dbReference type="Proteomes" id="UP000009097">
    <property type="component" value="Unassembled WGS sequence"/>
</dbReference>
<sequence>MNSQEILDEIHVEIDDHSFHTHSQRTADDPTGVPIFPPEEGAGHNFTPFNIEYHDFHINILPPTPLELFQYFIPKSLMLSWIQYTESWVLHLLENGVIDSWNTPISDHSRITKWEGLSSSQVYIWLDVLIYLGIHRENTIASHWNTPSLGVQAPLHSIIKFMPLYRFQLISRYLRTFDYTTLDLGNKEDLPKVFQAAEPWSDHIQKVSAELYTPGTNVTVDECMVPFTGRSKETTLVKGKPTPVGFKVWVIAQNGFFLRWLWHLKASPYTAVIIKMPSSQLKSQSQRKERKPKEYVALSNTQSVVVHLCKMLPKATYHVFTDNLFSSPNLFRALRDTGYGATGTARPNCGITKELKDAKEDDKAGKAPPPPLQYNEVRAIPTEDCKVVKIGWQDSSYVLFLSTVHTGADEERIQRKRKKPATKGSRKKEREIQRYFGKNSSMIIAIPTVAASYNDEMNHVDRGDQLRSYTSYEHRFRRGPWQALLWSFLLDVALANSFILQLKTTSPRWPPFKTLQKWKECICNALFITYAHESSARKRCRTGKEEDIGDTGIHEKHMQRDINHIWRGVKSDCLALHNKPFNLRFAQSQAAAMASSTASPSAARAVPFVTAAAVAAISGEDGVWAIRPGTGKTPMVPFTVAGLFCKRAARAPRFRLAGVWIPISKGSGTNSSSIFEQQPISIIESANDLAREHAEEHNAKLMVFQTFCAKFEEAAQQFATGPQRRFARQVADSFLGIWKRELSSSGPLTPKPTYSSVAATSLPAAHVHPTHHRQQQQHRQADPPHRQGQQTSVAPPRQDLRVFIRLEAEAPARAHSGYAIRTLIREKLGAVSDKVRQVFQVRSGWAVLAADSATRDFLVEKQTEWAAELNPIAVETNKEWFTYVVSDFPTRLTDFYGKEVDSDSIVSDEIEIQTGLKPVDIRPSRQFSDNPLTKTLFVSFLKPTKRFCVRRARAIILPAIVINGQFANAAARPATLRMTALHQNSASTAWALIRPTLTSAQLGRRKCATCSAGSPKSQRGHVRTVGAEAYRQRQREREPQPGSHQEAHNDASERQIEDDASQDQPSVRAPSPAVSGAPSCIMVATTPQVGYEAEEEPEHPRPGSPRKRRTTRKNDKKPLRIFQANVGKIPPAHDCALALADSERYDIVLLQEPWTAHTETRVLTKTHPAYDTFTPVDMWNNLLLTRSGLFRLAISFGSRSTAWRVVNFYRQNDEGDALNTLLRWPAPERCLVAGDFNARHSSWQTGQTTNRDQEIAGWASENDLDLLNTPDIPTNPHGNTIDLAFNMPLAEATVEDHLATSSDHFTLSLTFPDIRSTPMQPGKTRVTTEDELKRFVEIVELGATEIPLIDSTPEELDELASSLVSLLTSAAKAAGRPARKGGRPAPWWTEECAVAVAAFRAIRRLYPVGFNQDVQIAKRDFHRIVRRAKRQYWRNLIDSFSSSSSVFKAVRWLKSRGAFQPPPLQVDDVVYETQMDKANALRKATLERRTADDDIDSPWASISPSRSIPFSHKISLDEARYATIHTGNTSPGADNITVNLLKAAWHVIGTHFCRLFERCLTIGHHPKPFKEAEVVMIAKPGRRDLTSPRALATPWAAVHFGVLHPQQAGALPKRSATDLVTALIHDIEEVFARNKVVNLVTMDIQGAFDTVMRNRLVLRLREQGWPDHLARWVESFMMERSARVRYQDTTTPLSPLQCGLPQGSPVSPILFLLYTEPIYRLGNPQGRFGYADDTAILSIGDTAEETSTMASSSIDEMVRWGAANGVSFDPKKTEVMHFSRSKLRTAPGVRHGDIEKHPESALRWLGIWLDSRLSFRIHVEKWAAKAKAVAYHLRGLTNTIHGPLSSAVRSAVRACVEPVLLHGSEAWYPGKARPRWTQPMKDLPSSNQHLLQRMGKAMNQAMRAILPVWKTTPTTILHRESGIPPIDQLLDARRLRFSARLKSLDESHPLASRTHPPRQHTYHDLIKRRYQMQTENGFRKRLRRTDELLAPCARPKLVQRCFQQEDIVPLQAASKEETATAFLHWVESLDPLTLVIYSDGSLSSEGAASYGFTIHQDNLPILNGSGRLGPAEVFDAEATGALEGLKAALNLRESVTRNMIICLDNLAAATCLRGTPSDSSQDVFLEFQALATSHGAIQVRWVPGHSDIPSNEQADKLAKAASSFPEPEGALPTLACLRRIARQKPKEAFKAWWSTSAPEQYKKLNLKATAGCLPELSLPRAALHHLLAARSLHGDFAAYHERFDHDNARLVCSCGRRKAPDHIFYCRKVPPRHRMRLAPSPNAAVNLAIGRDFTKFTELSKASAFFGKICPRY</sequence>
<dbReference type="InterPro" id="IPR002156">
    <property type="entry name" value="RNaseH_domain"/>
</dbReference>
<dbReference type="Gene3D" id="3.60.10.10">
    <property type="entry name" value="Endonuclease/exonuclease/phosphatase"/>
    <property type="match status" value="1"/>
</dbReference>
<name>A0A0J9WA71_FUSO4</name>
<feature type="region of interest" description="Disordered" evidence="3">
    <location>
        <begin position="767"/>
        <end position="794"/>
    </location>
</feature>
<dbReference type="EMBL" id="DS231732">
    <property type="protein sequence ID" value="KNB19401.1"/>
    <property type="molecule type" value="Genomic_DNA"/>
</dbReference>
<dbReference type="PANTHER" id="PTHR33481:SF1">
    <property type="entry name" value="ENDONUCLEASE_EXONUCLEASE_PHOSPHATASE DOMAIN-CONTAINING PROTEIN-RELATED"/>
    <property type="match status" value="1"/>
</dbReference>
<evidence type="ECO:0000313" key="7">
    <source>
        <dbReference type="Proteomes" id="UP000009097"/>
    </source>
</evidence>
<dbReference type="SUPFAM" id="SSF56672">
    <property type="entry name" value="DNA/RNA polymerases"/>
    <property type="match status" value="1"/>
</dbReference>
<dbReference type="GO" id="GO:0003676">
    <property type="term" value="F:nucleic acid binding"/>
    <property type="evidence" value="ECO:0007669"/>
    <property type="project" value="InterPro"/>
</dbReference>
<reference evidence="6" key="2">
    <citation type="journal article" date="2010" name="Nature">
        <title>Comparative genomics reveals mobile pathogenicity chromosomes in Fusarium.</title>
        <authorList>
            <person name="Ma L.J."/>
            <person name="van der Does H.C."/>
            <person name="Borkovich K.A."/>
            <person name="Coleman J.J."/>
            <person name="Daboussi M.J."/>
            <person name="Di Pietro A."/>
            <person name="Dufresne M."/>
            <person name="Freitag M."/>
            <person name="Grabherr M."/>
            <person name="Henrissat B."/>
            <person name="Houterman P.M."/>
            <person name="Kang S."/>
            <person name="Shim W.B."/>
            <person name="Woloshuk C."/>
            <person name="Xie X."/>
            <person name="Xu J.R."/>
            <person name="Antoniw J."/>
            <person name="Baker S.E."/>
            <person name="Bluhm B.H."/>
            <person name="Breakspear A."/>
            <person name="Brown D.W."/>
            <person name="Butchko R.A."/>
            <person name="Chapman S."/>
            <person name="Coulson R."/>
            <person name="Coutinho P.M."/>
            <person name="Danchin E.G."/>
            <person name="Diener A."/>
            <person name="Gale L.R."/>
            <person name="Gardiner D.M."/>
            <person name="Goff S."/>
            <person name="Hammond-Kosack K.E."/>
            <person name="Hilburn K."/>
            <person name="Hua-Van A."/>
            <person name="Jonkers W."/>
            <person name="Kazan K."/>
            <person name="Kodira C.D."/>
            <person name="Koehrsen M."/>
            <person name="Kumar L."/>
            <person name="Lee Y.H."/>
            <person name="Li L."/>
            <person name="Manners J.M."/>
            <person name="Miranda-Saavedra D."/>
            <person name="Mukherjee M."/>
            <person name="Park G."/>
            <person name="Park J."/>
            <person name="Park S.Y."/>
            <person name="Proctor R.H."/>
            <person name="Regev A."/>
            <person name="Ruiz-Roldan M.C."/>
            <person name="Sain D."/>
            <person name="Sakthikumar S."/>
            <person name="Sykes S."/>
            <person name="Schwartz D.C."/>
            <person name="Turgeon B.G."/>
            <person name="Wapinski I."/>
            <person name="Yoder O."/>
            <person name="Young S."/>
            <person name="Zeng Q."/>
            <person name="Zhou S."/>
            <person name="Galagan J."/>
            <person name="Cuomo C.A."/>
            <person name="Kistler H.C."/>
            <person name="Rep M."/>
        </authorList>
    </citation>
    <scope>NUCLEOTIDE SEQUENCE [LARGE SCALE GENOMIC DNA]</scope>
    <source>
        <strain evidence="6">4287</strain>
    </source>
</reference>
<dbReference type="CDD" id="cd09276">
    <property type="entry name" value="Rnase_HI_RT_non_LTR"/>
    <property type="match status" value="1"/>
</dbReference>
<dbReference type="OrthoDB" id="4842715at2759"/>